<gene>
    <name evidence="1" type="ORF">DBRI00130_LOCUS40071</name>
    <name evidence="2" type="ORF">DBRI00130_LOCUS40072</name>
</gene>
<sequence length="116" mass="13567">MNSKVQHQNEIISGFFLVELPLCYASANLEMFSKYNNEYLKVFIHCCSFKTRDIPKPKNGEKKFSYPNKGKLHDVVRYYFRCETRYIKGNAICTVAYNDGKGKMIEPWYGLIVVAY</sequence>
<proteinExistence type="predicted"/>
<dbReference type="EMBL" id="HBNS01055385">
    <property type="protein sequence ID" value="CAE4658186.1"/>
    <property type="molecule type" value="Transcribed_RNA"/>
</dbReference>
<accession>A0A6V2P150</accession>
<evidence type="ECO:0000313" key="1">
    <source>
        <dbReference type="EMBL" id="CAE4658186.1"/>
    </source>
</evidence>
<name>A0A6V2P150_9STRA</name>
<reference evidence="1" key="1">
    <citation type="submission" date="2021-01" db="EMBL/GenBank/DDBJ databases">
        <authorList>
            <person name="Corre E."/>
            <person name="Pelletier E."/>
            <person name="Niang G."/>
            <person name="Scheremetjew M."/>
            <person name="Finn R."/>
            <person name="Kale V."/>
            <person name="Holt S."/>
            <person name="Cochrane G."/>
            <person name="Meng A."/>
            <person name="Brown T."/>
            <person name="Cohen L."/>
        </authorList>
    </citation>
    <scope>NUCLEOTIDE SEQUENCE</scope>
    <source>
        <strain evidence="1">GSO104</strain>
    </source>
</reference>
<dbReference type="EMBL" id="HBNS01055386">
    <property type="protein sequence ID" value="CAE4658189.1"/>
    <property type="molecule type" value="Transcribed_RNA"/>
</dbReference>
<organism evidence="1">
    <name type="scientific">Ditylum brightwellii</name>
    <dbReference type="NCBI Taxonomy" id="49249"/>
    <lineage>
        <taxon>Eukaryota</taxon>
        <taxon>Sar</taxon>
        <taxon>Stramenopiles</taxon>
        <taxon>Ochrophyta</taxon>
        <taxon>Bacillariophyta</taxon>
        <taxon>Mediophyceae</taxon>
        <taxon>Lithodesmiophycidae</taxon>
        <taxon>Lithodesmiales</taxon>
        <taxon>Lithodesmiaceae</taxon>
        <taxon>Ditylum</taxon>
    </lineage>
</organism>
<dbReference type="AlphaFoldDB" id="A0A6V2P150"/>
<evidence type="ECO:0000313" key="2">
    <source>
        <dbReference type="EMBL" id="CAE4658189.1"/>
    </source>
</evidence>
<protein>
    <submittedName>
        <fullName evidence="1">Uncharacterized protein</fullName>
    </submittedName>
</protein>